<dbReference type="EMBL" id="JACHKZ010000010">
    <property type="protein sequence ID" value="MBB6577867.1"/>
    <property type="molecule type" value="Genomic_DNA"/>
</dbReference>
<proteinExistence type="predicted"/>
<accession>A0ABR6RFD5</accession>
<comment type="caution">
    <text evidence="1">The sequence shown here is derived from an EMBL/GenBank/DDBJ whole genome shotgun (WGS) entry which is preliminary data.</text>
</comment>
<organism evidence="1 2">
    <name type="scientific">Comamonas odontotermitis</name>
    <dbReference type="NCBI Taxonomy" id="379895"/>
    <lineage>
        <taxon>Bacteria</taxon>
        <taxon>Pseudomonadati</taxon>
        <taxon>Pseudomonadota</taxon>
        <taxon>Betaproteobacteria</taxon>
        <taxon>Burkholderiales</taxon>
        <taxon>Comamonadaceae</taxon>
        <taxon>Comamonas</taxon>
    </lineage>
</organism>
<dbReference type="Proteomes" id="UP000562492">
    <property type="component" value="Unassembled WGS sequence"/>
</dbReference>
<evidence type="ECO:0000313" key="1">
    <source>
        <dbReference type="EMBL" id="MBB6577867.1"/>
    </source>
</evidence>
<keyword evidence="2" id="KW-1185">Reference proteome</keyword>
<sequence length="141" mass="16074">MASNGSINTILGMGTKRERNIQLAHAVLDWNRAHLRHDALLTETQVRQCFGEDFIVEPNGRHYRADVANYLEFLNGMRATMAGIEYRVIHTVADDDGVVLDMAVQIAHTDGRREDFIAMLLMHFDAKDKVSLWKETYLSRA</sequence>
<dbReference type="RefSeq" id="WP_233464464.1">
    <property type="nucleotide sequence ID" value="NZ_JACHKZ010000010.1"/>
</dbReference>
<dbReference type="SUPFAM" id="SSF54427">
    <property type="entry name" value="NTF2-like"/>
    <property type="match status" value="1"/>
</dbReference>
<name>A0ABR6RFD5_9BURK</name>
<protein>
    <recommendedName>
        <fullName evidence="3">SnoaL-like domain-containing protein</fullName>
    </recommendedName>
</protein>
<dbReference type="InterPro" id="IPR032710">
    <property type="entry name" value="NTF2-like_dom_sf"/>
</dbReference>
<evidence type="ECO:0008006" key="3">
    <source>
        <dbReference type="Google" id="ProtNLM"/>
    </source>
</evidence>
<dbReference type="Gene3D" id="3.10.450.50">
    <property type="match status" value="1"/>
</dbReference>
<gene>
    <name evidence="1" type="ORF">HNP33_001935</name>
</gene>
<reference evidence="1 2" key="1">
    <citation type="submission" date="2020-08" db="EMBL/GenBank/DDBJ databases">
        <title>Functional genomics of gut bacteria from endangered species of beetles.</title>
        <authorList>
            <person name="Carlos-Shanley C."/>
        </authorList>
    </citation>
    <scope>NUCLEOTIDE SEQUENCE [LARGE SCALE GENOMIC DNA]</scope>
    <source>
        <strain evidence="1 2">S00124</strain>
    </source>
</reference>
<evidence type="ECO:0000313" key="2">
    <source>
        <dbReference type="Proteomes" id="UP000562492"/>
    </source>
</evidence>